<dbReference type="Proteomes" id="UP001569414">
    <property type="component" value="Unassembled WGS sequence"/>
</dbReference>
<comment type="caution">
    <text evidence="1">The sequence shown here is derived from an EMBL/GenBank/DDBJ whole genome shotgun (WGS) entry which is preliminary data.</text>
</comment>
<evidence type="ECO:0000313" key="2">
    <source>
        <dbReference type="Proteomes" id="UP001569414"/>
    </source>
</evidence>
<reference evidence="1 2" key="1">
    <citation type="submission" date="2024-08" db="EMBL/GenBank/DDBJ databases">
        <authorList>
            <person name="Ishaq N."/>
        </authorList>
    </citation>
    <scope>NUCLEOTIDE SEQUENCE [LARGE SCALE GENOMIC DNA]</scope>
    <source>
        <strain evidence="1 2">JCM 30400</strain>
    </source>
</reference>
<accession>A0ABV4NPE4</accession>
<proteinExistence type="predicted"/>
<dbReference type="EMBL" id="JBGMEL010000008">
    <property type="protein sequence ID" value="MFA0790876.1"/>
    <property type="molecule type" value="Genomic_DNA"/>
</dbReference>
<name>A0ABV4NPE4_9GAMM</name>
<keyword evidence="2" id="KW-1185">Reference proteome</keyword>
<evidence type="ECO:0000313" key="1">
    <source>
        <dbReference type="EMBL" id="MFA0790876.1"/>
    </source>
</evidence>
<dbReference type="RefSeq" id="WP_371843464.1">
    <property type="nucleotide sequence ID" value="NZ_JBGMEL010000008.1"/>
</dbReference>
<protein>
    <submittedName>
        <fullName evidence="1">Uncharacterized protein</fullName>
    </submittedName>
</protein>
<organism evidence="1 2">
    <name type="scientific">Microbulbifer echini</name>
    <dbReference type="NCBI Taxonomy" id="1529067"/>
    <lineage>
        <taxon>Bacteria</taxon>
        <taxon>Pseudomonadati</taxon>
        <taxon>Pseudomonadota</taxon>
        <taxon>Gammaproteobacteria</taxon>
        <taxon>Cellvibrionales</taxon>
        <taxon>Microbulbiferaceae</taxon>
        <taxon>Microbulbifer</taxon>
    </lineage>
</organism>
<sequence>MKEVIKQAVYFELYIPSQEVGGGVASARKRNYHFAIYNDEAMYCWSIREGKFIKLPDYVHKAFQQNLKIYSMYKGRKDILGKGGFSQLSWDYYSCPY</sequence>
<gene>
    <name evidence="1" type="ORF">ACCI51_10005</name>
</gene>